<organism evidence="2 3">
    <name type="scientific">Formosa undariae</name>
    <dbReference type="NCBI Taxonomy" id="1325436"/>
    <lineage>
        <taxon>Bacteria</taxon>
        <taxon>Pseudomonadati</taxon>
        <taxon>Bacteroidota</taxon>
        <taxon>Flavobacteriia</taxon>
        <taxon>Flavobacteriales</taxon>
        <taxon>Flavobacteriaceae</taxon>
        <taxon>Formosa</taxon>
    </lineage>
</organism>
<feature type="domain" description="Glycosyltransferase 2-like" evidence="1">
    <location>
        <begin position="3"/>
        <end position="168"/>
    </location>
</feature>
<accession>A0ABV5F621</accession>
<proteinExistence type="predicted"/>
<comment type="caution">
    <text evidence="2">The sequence shown here is derived from an EMBL/GenBank/DDBJ whole genome shotgun (WGS) entry which is preliminary data.</text>
</comment>
<dbReference type="CDD" id="cd00761">
    <property type="entry name" value="Glyco_tranf_GTA_type"/>
    <property type="match status" value="1"/>
</dbReference>
<gene>
    <name evidence="2" type="ORF">ACFFVB_17510</name>
</gene>
<keyword evidence="3" id="KW-1185">Reference proteome</keyword>
<evidence type="ECO:0000313" key="2">
    <source>
        <dbReference type="EMBL" id="MFB9054885.1"/>
    </source>
</evidence>
<sequence length="296" mass="34196">MLSVLIPIYNYNVVALVQNLHRQLTLANYVFEIICLDDASETAFISKNSQIESLEFTSFIKSTANNGRTKTRQLLCESSKYDWLLFLDADTIPASSTFISEYITAINPENEAVFGGFSYHKSKPSSHYILRWEYGKTKEEVDASIRNTNPYKIIISGNFLIKKSIFKTLNSLIQHKVYGLDNYFGALLKNNKIKVLHINNPVFHLGLEKNEVYLNKLKSAVCTLLLLVKQDKMKTHNNDLLSLFMFLKKNRLNFILSKFYNAFNKQMEHNLCGKTPSINLLQFYRISYMCYVDQNS</sequence>
<evidence type="ECO:0000259" key="1">
    <source>
        <dbReference type="Pfam" id="PF00535"/>
    </source>
</evidence>
<dbReference type="RefSeq" id="WP_382384521.1">
    <property type="nucleotide sequence ID" value="NZ_JBHMEZ010000032.1"/>
</dbReference>
<evidence type="ECO:0000313" key="3">
    <source>
        <dbReference type="Proteomes" id="UP001589605"/>
    </source>
</evidence>
<protein>
    <submittedName>
        <fullName evidence="2">Glycosyltransferase family 2 protein</fullName>
    </submittedName>
</protein>
<dbReference type="EMBL" id="JBHMEZ010000032">
    <property type="protein sequence ID" value="MFB9054885.1"/>
    <property type="molecule type" value="Genomic_DNA"/>
</dbReference>
<dbReference type="Gene3D" id="3.90.550.10">
    <property type="entry name" value="Spore Coat Polysaccharide Biosynthesis Protein SpsA, Chain A"/>
    <property type="match status" value="1"/>
</dbReference>
<reference evidence="2 3" key="1">
    <citation type="submission" date="2024-09" db="EMBL/GenBank/DDBJ databases">
        <authorList>
            <person name="Sun Q."/>
            <person name="Mori K."/>
        </authorList>
    </citation>
    <scope>NUCLEOTIDE SEQUENCE [LARGE SCALE GENOMIC DNA]</scope>
    <source>
        <strain evidence="2 3">CECT 8286</strain>
    </source>
</reference>
<dbReference type="SUPFAM" id="SSF53448">
    <property type="entry name" value="Nucleotide-diphospho-sugar transferases"/>
    <property type="match status" value="1"/>
</dbReference>
<dbReference type="InterPro" id="IPR029044">
    <property type="entry name" value="Nucleotide-diphossugar_trans"/>
</dbReference>
<name>A0ABV5F621_9FLAO</name>
<dbReference type="Proteomes" id="UP001589605">
    <property type="component" value="Unassembled WGS sequence"/>
</dbReference>
<dbReference type="InterPro" id="IPR001173">
    <property type="entry name" value="Glyco_trans_2-like"/>
</dbReference>
<dbReference type="Pfam" id="PF00535">
    <property type="entry name" value="Glycos_transf_2"/>
    <property type="match status" value="1"/>
</dbReference>